<reference evidence="11 12" key="1">
    <citation type="journal article" date="2013" name="Proc. Natl. Acad. Sci. U.S.A.">
        <title>Fine-scale variation in meiotic recombination in Mimulus inferred from population shotgun sequencing.</title>
        <authorList>
            <person name="Hellsten U."/>
            <person name="Wright K.M."/>
            <person name="Jenkins J."/>
            <person name="Shu S."/>
            <person name="Yuan Y."/>
            <person name="Wessler S.R."/>
            <person name="Schmutz J."/>
            <person name="Willis J.H."/>
            <person name="Rokhsar D.S."/>
        </authorList>
    </citation>
    <scope>NUCLEOTIDE SEQUENCE [LARGE SCALE GENOMIC DNA]</scope>
    <source>
        <strain evidence="12">cv. DUN x IM62</strain>
    </source>
</reference>
<evidence type="ECO:0000256" key="6">
    <source>
        <dbReference type="ARBA" id="ARBA00022692"/>
    </source>
</evidence>
<dbReference type="GO" id="GO:0008643">
    <property type="term" value="P:carbohydrate transport"/>
    <property type="evidence" value="ECO:0000318"/>
    <property type="project" value="GO_Central"/>
</dbReference>
<dbReference type="PANTHER" id="PTHR10791">
    <property type="entry name" value="RAG1-ACTIVATING PROTEIN 1"/>
    <property type="match status" value="1"/>
</dbReference>
<evidence type="ECO:0000256" key="10">
    <source>
        <dbReference type="RuleBase" id="RU910715"/>
    </source>
</evidence>
<protein>
    <recommendedName>
        <fullName evidence="10">Bidirectional sugar transporter SWEET</fullName>
    </recommendedName>
</protein>
<feature type="transmembrane region" description="Helical" evidence="10">
    <location>
        <begin position="121"/>
        <end position="141"/>
    </location>
</feature>
<dbReference type="GO" id="GO:0016020">
    <property type="term" value="C:membrane"/>
    <property type="evidence" value="ECO:0000318"/>
    <property type="project" value="GO_Central"/>
</dbReference>
<dbReference type="PANTHER" id="PTHR10791:SF22">
    <property type="entry name" value="BIDIRECTIONAL SUGAR TRANSPORTER SWEET11"/>
    <property type="match status" value="1"/>
</dbReference>
<feature type="transmembrane region" description="Helical" evidence="10">
    <location>
        <begin position="206"/>
        <end position="229"/>
    </location>
</feature>
<comment type="similarity">
    <text evidence="2 10">Belongs to the SWEET sugar transporter family.</text>
</comment>
<feature type="non-terminal residue" evidence="11">
    <location>
        <position position="233"/>
    </location>
</feature>
<evidence type="ECO:0000313" key="11">
    <source>
        <dbReference type="EMBL" id="EYU43027.1"/>
    </source>
</evidence>
<name>A0A022RR92_ERYGU</name>
<dbReference type="InterPro" id="IPR004316">
    <property type="entry name" value="SWEET_rpt"/>
</dbReference>
<keyword evidence="4" id="KW-1003">Cell membrane</keyword>
<dbReference type="InterPro" id="IPR047664">
    <property type="entry name" value="SWEET"/>
</dbReference>
<dbReference type="FunFam" id="1.20.1280.290:FF:000003">
    <property type="entry name" value="Bidirectional sugar transporter SWEET"/>
    <property type="match status" value="1"/>
</dbReference>
<dbReference type="GO" id="GO:0005886">
    <property type="term" value="C:plasma membrane"/>
    <property type="evidence" value="ECO:0007669"/>
    <property type="project" value="UniProtKB-SubCell"/>
</dbReference>
<sequence>MALFNMENPLVLTFGILGNQFPTFKFALISHLVLHVHKKYTRSLMPTFYRILKKKSTEGFQSVPYVVGLLSCMLWIYYATLKSNETLLITINSLGSFIEAIYIFIYISYAPKNAKILALELIMLLNVFGFGLILVLTHFLVKGSQRVHVLGWISVILSVSVYVAPLSIMKKVIQTKSVEFMPISLSSALLLNAVMWFFYGLLLKDFYITVPNIVGFIFGVIQIILYLIYKKCK</sequence>
<keyword evidence="7" id="KW-0677">Repeat</keyword>
<comment type="function">
    <text evidence="10">Mediates both low-affinity uptake and efflux of sugar across the membrane.</text>
</comment>
<keyword evidence="9 10" id="KW-0472">Membrane</keyword>
<evidence type="ECO:0000256" key="2">
    <source>
        <dbReference type="ARBA" id="ARBA00007809"/>
    </source>
</evidence>
<feature type="transmembrane region" description="Helical" evidence="10">
    <location>
        <begin position="12"/>
        <end position="34"/>
    </location>
</feature>
<evidence type="ECO:0000256" key="5">
    <source>
        <dbReference type="ARBA" id="ARBA00022597"/>
    </source>
</evidence>
<feature type="transmembrane region" description="Helical" evidence="10">
    <location>
        <begin position="63"/>
        <end position="81"/>
    </location>
</feature>
<feature type="transmembrane region" description="Helical" evidence="10">
    <location>
        <begin position="87"/>
        <end position="109"/>
    </location>
</feature>
<accession>A0A022RR92</accession>
<feature type="transmembrane region" description="Helical" evidence="10">
    <location>
        <begin position="147"/>
        <end position="168"/>
    </location>
</feature>
<evidence type="ECO:0000313" key="12">
    <source>
        <dbReference type="Proteomes" id="UP000030748"/>
    </source>
</evidence>
<dbReference type="AlphaFoldDB" id="A0A022RR92"/>
<dbReference type="FunFam" id="1.20.1280.290:FF:000001">
    <property type="entry name" value="Bidirectional sugar transporter SWEET"/>
    <property type="match status" value="1"/>
</dbReference>
<evidence type="ECO:0000256" key="7">
    <source>
        <dbReference type="ARBA" id="ARBA00022737"/>
    </source>
</evidence>
<dbReference type="EMBL" id="KI630265">
    <property type="protein sequence ID" value="EYU43027.1"/>
    <property type="molecule type" value="Genomic_DNA"/>
</dbReference>
<evidence type="ECO:0000256" key="3">
    <source>
        <dbReference type="ARBA" id="ARBA00022448"/>
    </source>
</evidence>
<keyword evidence="8 10" id="KW-1133">Transmembrane helix</keyword>
<keyword evidence="5 10" id="KW-0762">Sugar transport</keyword>
<evidence type="ECO:0000256" key="1">
    <source>
        <dbReference type="ARBA" id="ARBA00004651"/>
    </source>
</evidence>
<dbReference type="GO" id="GO:0051119">
    <property type="term" value="F:sugar transmembrane transporter activity"/>
    <property type="evidence" value="ECO:0000318"/>
    <property type="project" value="GO_Central"/>
</dbReference>
<organism evidence="11 12">
    <name type="scientific">Erythranthe guttata</name>
    <name type="common">Yellow monkey flower</name>
    <name type="synonym">Mimulus guttatus</name>
    <dbReference type="NCBI Taxonomy" id="4155"/>
    <lineage>
        <taxon>Eukaryota</taxon>
        <taxon>Viridiplantae</taxon>
        <taxon>Streptophyta</taxon>
        <taxon>Embryophyta</taxon>
        <taxon>Tracheophyta</taxon>
        <taxon>Spermatophyta</taxon>
        <taxon>Magnoliopsida</taxon>
        <taxon>eudicotyledons</taxon>
        <taxon>Gunneridae</taxon>
        <taxon>Pentapetalae</taxon>
        <taxon>asterids</taxon>
        <taxon>lamiids</taxon>
        <taxon>Lamiales</taxon>
        <taxon>Phrymaceae</taxon>
        <taxon>Erythranthe</taxon>
    </lineage>
</organism>
<dbReference type="Gene3D" id="1.20.1280.290">
    <property type="match status" value="2"/>
</dbReference>
<dbReference type="Pfam" id="PF03083">
    <property type="entry name" value="MtN3_slv"/>
    <property type="match status" value="2"/>
</dbReference>
<proteinExistence type="inferred from homology"/>
<keyword evidence="3 10" id="KW-0813">Transport</keyword>
<dbReference type="Proteomes" id="UP000030748">
    <property type="component" value="Unassembled WGS sequence"/>
</dbReference>
<comment type="subcellular location">
    <subcellularLocation>
        <location evidence="1 10">Cell membrane</location>
        <topology evidence="1 10">Multi-pass membrane protein</topology>
    </subcellularLocation>
</comment>
<feature type="transmembrane region" description="Helical" evidence="10">
    <location>
        <begin position="180"/>
        <end position="200"/>
    </location>
</feature>
<keyword evidence="6 10" id="KW-0812">Transmembrane</keyword>
<gene>
    <name evidence="11" type="ORF">MIMGU_mgv1a022177mg</name>
</gene>
<evidence type="ECO:0000256" key="9">
    <source>
        <dbReference type="ARBA" id="ARBA00023136"/>
    </source>
</evidence>
<keyword evidence="12" id="KW-1185">Reference proteome</keyword>
<evidence type="ECO:0000256" key="4">
    <source>
        <dbReference type="ARBA" id="ARBA00022475"/>
    </source>
</evidence>
<evidence type="ECO:0000256" key="8">
    <source>
        <dbReference type="ARBA" id="ARBA00022989"/>
    </source>
</evidence>